<keyword evidence="1" id="KW-0378">Hydrolase</keyword>
<dbReference type="Pfam" id="PF00271">
    <property type="entry name" value="Helicase_C"/>
    <property type="match status" value="1"/>
</dbReference>
<dbReference type="AlphaFoldDB" id="A0A238ZGM1"/>
<dbReference type="CDD" id="cd18793">
    <property type="entry name" value="SF2_C_SNF"/>
    <property type="match status" value="1"/>
</dbReference>
<dbReference type="Gene3D" id="3.30.870.10">
    <property type="entry name" value="Endonuclease Chain A"/>
    <property type="match status" value="1"/>
</dbReference>
<dbReference type="InterPro" id="IPR001650">
    <property type="entry name" value="Helicase_C-like"/>
</dbReference>
<keyword evidence="5" id="KW-1185">Reference proteome</keyword>
<dbReference type="SMART" id="SM00487">
    <property type="entry name" value="DEXDc"/>
    <property type="match status" value="1"/>
</dbReference>
<evidence type="ECO:0000256" key="1">
    <source>
        <dbReference type="ARBA" id="ARBA00022801"/>
    </source>
</evidence>
<dbReference type="InterPro" id="IPR014001">
    <property type="entry name" value="Helicase_ATP-bd"/>
</dbReference>
<dbReference type="GO" id="GO:0016787">
    <property type="term" value="F:hydrolase activity"/>
    <property type="evidence" value="ECO:0007669"/>
    <property type="project" value="UniProtKB-KW"/>
</dbReference>
<feature type="domain" description="Helicase C-terminal" evidence="3">
    <location>
        <begin position="661"/>
        <end position="842"/>
    </location>
</feature>
<dbReference type="PROSITE" id="PS00690">
    <property type="entry name" value="DEAH_ATP_HELICASE"/>
    <property type="match status" value="1"/>
</dbReference>
<dbReference type="Pfam" id="PF13091">
    <property type="entry name" value="PLDc_2"/>
    <property type="match status" value="1"/>
</dbReference>
<dbReference type="Pfam" id="PF00176">
    <property type="entry name" value="SNF2-rel_dom"/>
    <property type="match status" value="1"/>
</dbReference>
<dbReference type="SMART" id="SM00490">
    <property type="entry name" value="HELICc"/>
    <property type="match status" value="1"/>
</dbReference>
<dbReference type="InterPro" id="IPR038718">
    <property type="entry name" value="SNF2-like_sf"/>
</dbReference>
<sequence length="1125" mass="125658">MTDPKPTFLTNQDGTRVADGINAHLEHLRTQLINPYELAIATAYFNVGGYQLLAGELDHPRRVRLLLGAEPDQNLRSRRLDEPVSPARAQAMRLRRALEGHDRDLADARDLLGFTFDADRGARRLLDWLRSGTVEVRRLTDRFLHGKAFITITDHDEGVIAGSSNFTYAGLGTNIELNLGHYQPNVVTDVRAWFDELWDAADAYDLAALYEARFDAHPPQLIYLRMLWERYGAEIEAEAEVMTRGAIHLTTFQRDGLWRARRILAERRGVLIADEVGLGKTFLAGKLIEEAAIERRQRVLVVAPATLRDGPWRKFASDFNLPIELRSFDDLIADRRLIPTASGFALDQDPDDYALVVIDEAHNARNPGTQRAEALRRLLAGAYRKDLVLLTATPVNNSLWDLYYLLVLFLRNDAVFTDLGIPSMRDHFARAMALNPDDLSPDYLFDVLDAVAVRRTRPFVKRFYPTDTVRIAGRDVPITFPTPRVRRVSYDLDAVLPGFFDRFAAALDADDVGHPDPDRRPGVLTLARYAPSRYGPGGVDAREVQLTGLLRSGLLKRFESSPHAFARTCDKMADSHDGFLALLATGKIATGSALRAWAATDSDDPDEVDEYLHGHWEELEDAADYDIELLRAHAEHDRDLLRQFAVEADTVTQDQDPNLAAIVEELAEIAEQAAAEGVTMQEIRDKGKVLIFSYFADTVNWIVDYLCDAVDRDDRLARYRDRITALTGSDGDKRDVLWGFAPRTTDAPESDDRHDIVVSTDVLAEGVNLQQARHIINYDLPWNPQRLVQRHGRIDRIGSFHTEVFLRCVFPDQRLDDLLGLEERLHRKIKQAAAAIGVGEILPGSRTADVTFAETREEVERLRAEDPTIFEFGGVGRTALSGEEYRQELRRALDNPEVAGRIRDLPWGSGSGMAVPVPVGAPGGYVFCIRVGDHSTPQFRYVTAAADGAPLIVDDTLACLDRARPPAEWDTPRNLDEETYRGAFDSWILARGHVVDRWNFLADPANLAPVVPAVMRRAAQAVRDHATGVDLEQIDRAVEALEAPYAERILRLFRQALTVENGTERAQVVLDLVRDLGLEPPPPPEPLPEVTANDVHLLCWLALVPDAPAEPTGLVSGEGRETPLG</sequence>
<organism evidence="4 5">
    <name type="scientific">Geodermatophilus saharensis</name>
    <dbReference type="NCBI Taxonomy" id="1137994"/>
    <lineage>
        <taxon>Bacteria</taxon>
        <taxon>Bacillati</taxon>
        <taxon>Actinomycetota</taxon>
        <taxon>Actinomycetes</taxon>
        <taxon>Geodermatophilales</taxon>
        <taxon>Geodermatophilaceae</taxon>
        <taxon>Geodermatophilus</taxon>
    </lineage>
</organism>
<dbReference type="InterPro" id="IPR049730">
    <property type="entry name" value="SNF2/RAD54-like_C"/>
</dbReference>
<evidence type="ECO:0000259" key="3">
    <source>
        <dbReference type="PROSITE" id="PS51194"/>
    </source>
</evidence>
<dbReference type="CDD" id="cd09178">
    <property type="entry name" value="PLDc_N_Snf2_like"/>
    <property type="match status" value="1"/>
</dbReference>
<dbReference type="PANTHER" id="PTHR45766">
    <property type="entry name" value="DNA ANNEALING HELICASE AND ENDONUCLEASE ZRANB3 FAMILY MEMBER"/>
    <property type="match status" value="1"/>
</dbReference>
<dbReference type="InterPro" id="IPR025202">
    <property type="entry name" value="PLD-like_dom"/>
</dbReference>
<dbReference type="Proteomes" id="UP000198386">
    <property type="component" value="Unassembled WGS sequence"/>
</dbReference>
<dbReference type="PROSITE" id="PS51194">
    <property type="entry name" value="HELICASE_CTER"/>
    <property type="match status" value="1"/>
</dbReference>
<accession>A0A238ZGM1</accession>
<dbReference type="EMBL" id="FZOH01000001">
    <property type="protein sequence ID" value="SNR82477.1"/>
    <property type="molecule type" value="Genomic_DNA"/>
</dbReference>
<gene>
    <name evidence="4" type="ORF">SAMN04488107_0069</name>
</gene>
<dbReference type="Gene3D" id="3.40.50.300">
    <property type="entry name" value="P-loop containing nucleotide triphosphate hydrolases"/>
    <property type="match status" value="1"/>
</dbReference>
<evidence type="ECO:0000313" key="4">
    <source>
        <dbReference type="EMBL" id="SNR82477.1"/>
    </source>
</evidence>
<dbReference type="SUPFAM" id="SSF56024">
    <property type="entry name" value="Phospholipase D/nuclease"/>
    <property type="match status" value="1"/>
</dbReference>
<dbReference type="PROSITE" id="PS51192">
    <property type="entry name" value="HELICASE_ATP_BIND_1"/>
    <property type="match status" value="1"/>
</dbReference>
<dbReference type="InterPro" id="IPR002464">
    <property type="entry name" value="DNA/RNA_helicase_DEAH_CS"/>
</dbReference>
<dbReference type="Gene3D" id="3.40.50.10810">
    <property type="entry name" value="Tandem AAA-ATPase domain"/>
    <property type="match status" value="1"/>
</dbReference>
<dbReference type="RefSeq" id="WP_089401949.1">
    <property type="nucleotide sequence ID" value="NZ_FZOH01000001.1"/>
</dbReference>
<reference evidence="5" key="1">
    <citation type="submission" date="2017-06" db="EMBL/GenBank/DDBJ databases">
        <authorList>
            <person name="Varghese N."/>
            <person name="Submissions S."/>
        </authorList>
    </citation>
    <scope>NUCLEOTIDE SEQUENCE [LARGE SCALE GENOMIC DNA]</scope>
    <source>
        <strain evidence="5">DSM 45423</strain>
    </source>
</reference>
<protein>
    <submittedName>
        <fullName evidence="4">SNF2 family N-terminal domain-containing protein</fullName>
    </submittedName>
</protein>
<evidence type="ECO:0000313" key="5">
    <source>
        <dbReference type="Proteomes" id="UP000198386"/>
    </source>
</evidence>
<dbReference type="InterPro" id="IPR027417">
    <property type="entry name" value="P-loop_NTPase"/>
</dbReference>
<dbReference type="OrthoDB" id="9814088at2"/>
<proteinExistence type="predicted"/>
<evidence type="ECO:0000259" key="2">
    <source>
        <dbReference type="PROSITE" id="PS51192"/>
    </source>
</evidence>
<dbReference type="GO" id="GO:0005524">
    <property type="term" value="F:ATP binding"/>
    <property type="evidence" value="ECO:0007669"/>
    <property type="project" value="InterPro"/>
</dbReference>
<dbReference type="PANTHER" id="PTHR45766:SF6">
    <property type="entry name" value="SWI_SNF-RELATED MATRIX-ASSOCIATED ACTIN-DEPENDENT REGULATOR OF CHROMATIN SUBFAMILY A-LIKE PROTEIN 1"/>
    <property type="match status" value="1"/>
</dbReference>
<name>A0A238ZGM1_9ACTN</name>
<feature type="domain" description="Helicase ATP-binding" evidence="2">
    <location>
        <begin position="261"/>
        <end position="412"/>
    </location>
</feature>
<dbReference type="InterPro" id="IPR000330">
    <property type="entry name" value="SNF2_N"/>
</dbReference>
<dbReference type="SUPFAM" id="SSF52540">
    <property type="entry name" value="P-loop containing nucleoside triphosphate hydrolases"/>
    <property type="match status" value="1"/>
</dbReference>